<evidence type="ECO:0000256" key="1">
    <source>
        <dbReference type="ARBA" id="ARBA00007209"/>
    </source>
</evidence>
<keyword evidence="3" id="KW-0282">Flagellum</keyword>
<dbReference type="InterPro" id="IPR000435">
    <property type="entry name" value="Tektins"/>
</dbReference>
<dbReference type="GO" id="GO:0015630">
    <property type="term" value="C:microtubule cytoskeleton"/>
    <property type="evidence" value="ECO:0007669"/>
    <property type="project" value="UniProtKB-UniRule"/>
</dbReference>
<dbReference type="AlphaFoldDB" id="B4LT45"/>
<evidence type="ECO:0000256" key="2">
    <source>
        <dbReference type="ARBA" id="ARBA00022490"/>
    </source>
</evidence>
<dbReference type="OMA" id="ILEVTSW"/>
<dbReference type="EMBL" id="CH940649">
    <property type="protein sequence ID" value="EDW63876.1"/>
    <property type="molecule type" value="Genomic_DNA"/>
</dbReference>
<dbReference type="PANTHER" id="PTHR19960">
    <property type="entry name" value="TEKTIN"/>
    <property type="match status" value="1"/>
</dbReference>
<dbReference type="GO" id="GO:0005634">
    <property type="term" value="C:nucleus"/>
    <property type="evidence" value="ECO:0007669"/>
    <property type="project" value="TreeGrafter"/>
</dbReference>
<evidence type="ECO:0000256" key="4">
    <source>
        <dbReference type="SAM" id="Coils"/>
    </source>
</evidence>
<accession>B4LT45</accession>
<reference evidence="5 6" key="1">
    <citation type="journal article" date="2007" name="Nature">
        <title>Evolution of genes and genomes on the Drosophila phylogeny.</title>
        <authorList>
            <consortium name="Drosophila 12 Genomes Consortium"/>
            <person name="Clark A.G."/>
            <person name="Eisen M.B."/>
            <person name="Smith D.R."/>
            <person name="Bergman C.M."/>
            <person name="Oliver B."/>
            <person name="Markow T.A."/>
            <person name="Kaufman T.C."/>
            <person name="Kellis M."/>
            <person name="Gelbart W."/>
            <person name="Iyer V.N."/>
            <person name="Pollard D.A."/>
            <person name="Sackton T.B."/>
            <person name="Larracuente A.M."/>
            <person name="Singh N.D."/>
            <person name="Abad J.P."/>
            <person name="Abt D.N."/>
            <person name="Adryan B."/>
            <person name="Aguade M."/>
            <person name="Akashi H."/>
            <person name="Anderson W.W."/>
            <person name="Aquadro C.F."/>
            <person name="Ardell D.H."/>
            <person name="Arguello R."/>
            <person name="Artieri C.G."/>
            <person name="Barbash D.A."/>
            <person name="Barker D."/>
            <person name="Barsanti P."/>
            <person name="Batterham P."/>
            <person name="Batzoglou S."/>
            <person name="Begun D."/>
            <person name="Bhutkar A."/>
            <person name="Blanco E."/>
            <person name="Bosak S.A."/>
            <person name="Bradley R.K."/>
            <person name="Brand A.D."/>
            <person name="Brent M.R."/>
            <person name="Brooks A.N."/>
            <person name="Brown R.H."/>
            <person name="Butlin R.K."/>
            <person name="Caggese C."/>
            <person name="Calvi B.R."/>
            <person name="Bernardo de Carvalho A."/>
            <person name="Caspi A."/>
            <person name="Castrezana S."/>
            <person name="Celniker S.E."/>
            <person name="Chang J.L."/>
            <person name="Chapple C."/>
            <person name="Chatterji S."/>
            <person name="Chinwalla A."/>
            <person name="Civetta A."/>
            <person name="Clifton S.W."/>
            <person name="Comeron J.M."/>
            <person name="Costello J.C."/>
            <person name="Coyne J.A."/>
            <person name="Daub J."/>
            <person name="David R.G."/>
            <person name="Delcher A.L."/>
            <person name="Delehaunty K."/>
            <person name="Do C.B."/>
            <person name="Ebling H."/>
            <person name="Edwards K."/>
            <person name="Eickbush T."/>
            <person name="Evans J.D."/>
            <person name="Filipski A."/>
            <person name="Findeiss S."/>
            <person name="Freyhult E."/>
            <person name="Fulton L."/>
            <person name="Fulton R."/>
            <person name="Garcia A.C."/>
            <person name="Gardiner A."/>
            <person name="Garfield D.A."/>
            <person name="Garvin B.E."/>
            <person name="Gibson G."/>
            <person name="Gilbert D."/>
            <person name="Gnerre S."/>
            <person name="Godfrey J."/>
            <person name="Good R."/>
            <person name="Gotea V."/>
            <person name="Gravely B."/>
            <person name="Greenberg A.J."/>
            <person name="Griffiths-Jones S."/>
            <person name="Gross S."/>
            <person name="Guigo R."/>
            <person name="Gustafson E.A."/>
            <person name="Haerty W."/>
            <person name="Hahn M.W."/>
            <person name="Halligan D.L."/>
            <person name="Halpern A.L."/>
            <person name="Halter G.M."/>
            <person name="Han M.V."/>
            <person name="Heger A."/>
            <person name="Hillier L."/>
            <person name="Hinrichs A.S."/>
            <person name="Holmes I."/>
            <person name="Hoskins R.A."/>
            <person name="Hubisz M.J."/>
            <person name="Hultmark D."/>
            <person name="Huntley M.A."/>
            <person name="Jaffe D.B."/>
            <person name="Jagadeeshan S."/>
            <person name="Jeck W.R."/>
            <person name="Johnson J."/>
            <person name="Jones C.D."/>
            <person name="Jordan W.C."/>
            <person name="Karpen G.H."/>
            <person name="Kataoka E."/>
            <person name="Keightley P.D."/>
            <person name="Kheradpour P."/>
            <person name="Kirkness E.F."/>
            <person name="Koerich L.B."/>
            <person name="Kristiansen K."/>
            <person name="Kudrna D."/>
            <person name="Kulathinal R.J."/>
            <person name="Kumar S."/>
            <person name="Kwok R."/>
            <person name="Lander E."/>
            <person name="Langley C.H."/>
            <person name="Lapoint R."/>
            <person name="Lazzaro B.P."/>
            <person name="Lee S.J."/>
            <person name="Levesque L."/>
            <person name="Li R."/>
            <person name="Lin C.F."/>
            <person name="Lin M.F."/>
            <person name="Lindblad-Toh K."/>
            <person name="Llopart A."/>
            <person name="Long M."/>
            <person name="Low L."/>
            <person name="Lozovsky E."/>
            <person name="Lu J."/>
            <person name="Luo M."/>
            <person name="Machado C.A."/>
            <person name="Makalowski W."/>
            <person name="Marzo M."/>
            <person name="Matsuda M."/>
            <person name="Matzkin L."/>
            <person name="McAllister B."/>
            <person name="McBride C.S."/>
            <person name="McKernan B."/>
            <person name="McKernan K."/>
            <person name="Mendez-Lago M."/>
            <person name="Minx P."/>
            <person name="Mollenhauer M.U."/>
            <person name="Montooth K."/>
            <person name="Mount S.M."/>
            <person name="Mu X."/>
            <person name="Myers E."/>
            <person name="Negre B."/>
            <person name="Newfeld S."/>
            <person name="Nielsen R."/>
            <person name="Noor M.A."/>
            <person name="O'Grady P."/>
            <person name="Pachter L."/>
            <person name="Papaceit M."/>
            <person name="Parisi M.J."/>
            <person name="Parisi M."/>
            <person name="Parts L."/>
            <person name="Pedersen J.S."/>
            <person name="Pesole G."/>
            <person name="Phillippy A.M."/>
            <person name="Ponting C.P."/>
            <person name="Pop M."/>
            <person name="Porcelli D."/>
            <person name="Powell J.R."/>
            <person name="Prohaska S."/>
            <person name="Pruitt K."/>
            <person name="Puig M."/>
            <person name="Quesneville H."/>
            <person name="Ram K.R."/>
            <person name="Rand D."/>
            <person name="Rasmussen M.D."/>
            <person name="Reed L.K."/>
            <person name="Reenan R."/>
            <person name="Reily A."/>
            <person name="Remington K.A."/>
            <person name="Rieger T.T."/>
            <person name="Ritchie M.G."/>
            <person name="Robin C."/>
            <person name="Rogers Y.H."/>
            <person name="Rohde C."/>
            <person name="Rozas J."/>
            <person name="Rubenfield M.J."/>
            <person name="Ruiz A."/>
            <person name="Russo S."/>
            <person name="Salzberg S.L."/>
            <person name="Sanchez-Gracia A."/>
            <person name="Saranga D.J."/>
            <person name="Sato H."/>
            <person name="Schaeffer S.W."/>
            <person name="Schatz M.C."/>
            <person name="Schlenke T."/>
            <person name="Schwartz R."/>
            <person name="Segarra C."/>
            <person name="Singh R.S."/>
            <person name="Sirot L."/>
            <person name="Sirota M."/>
            <person name="Sisneros N.B."/>
            <person name="Smith C.D."/>
            <person name="Smith T.F."/>
            <person name="Spieth J."/>
            <person name="Stage D.E."/>
            <person name="Stark A."/>
            <person name="Stephan W."/>
            <person name="Strausberg R.L."/>
            <person name="Strempel S."/>
            <person name="Sturgill D."/>
            <person name="Sutton G."/>
            <person name="Sutton G.G."/>
            <person name="Tao W."/>
            <person name="Teichmann S."/>
            <person name="Tobari Y.N."/>
            <person name="Tomimura Y."/>
            <person name="Tsolas J.M."/>
            <person name="Valente V.L."/>
            <person name="Venter E."/>
            <person name="Venter J.C."/>
            <person name="Vicario S."/>
            <person name="Vieira F.G."/>
            <person name="Vilella A.J."/>
            <person name="Villasante A."/>
            <person name="Walenz B."/>
            <person name="Wang J."/>
            <person name="Wasserman M."/>
            <person name="Watts T."/>
            <person name="Wilson D."/>
            <person name="Wilson R.K."/>
            <person name="Wing R.A."/>
            <person name="Wolfner M.F."/>
            <person name="Wong A."/>
            <person name="Wong G.K."/>
            <person name="Wu C.I."/>
            <person name="Wu G."/>
            <person name="Yamamoto D."/>
            <person name="Yang H.P."/>
            <person name="Yang S.P."/>
            <person name="Yorke J.A."/>
            <person name="Yoshida K."/>
            <person name="Zdobnov E."/>
            <person name="Zhang P."/>
            <person name="Zhang Y."/>
            <person name="Zimin A.V."/>
            <person name="Baldwin J."/>
            <person name="Abdouelleil A."/>
            <person name="Abdulkadir J."/>
            <person name="Abebe A."/>
            <person name="Abera B."/>
            <person name="Abreu J."/>
            <person name="Acer S.C."/>
            <person name="Aftuck L."/>
            <person name="Alexander A."/>
            <person name="An P."/>
            <person name="Anderson E."/>
            <person name="Anderson S."/>
            <person name="Arachi H."/>
            <person name="Azer M."/>
            <person name="Bachantsang P."/>
            <person name="Barry A."/>
            <person name="Bayul T."/>
            <person name="Berlin A."/>
            <person name="Bessette D."/>
            <person name="Bloom T."/>
            <person name="Blye J."/>
            <person name="Boguslavskiy L."/>
            <person name="Bonnet C."/>
            <person name="Boukhgalter B."/>
            <person name="Bourzgui I."/>
            <person name="Brown A."/>
            <person name="Cahill P."/>
            <person name="Channer S."/>
            <person name="Cheshatsang Y."/>
            <person name="Chuda L."/>
            <person name="Citroen M."/>
            <person name="Collymore A."/>
            <person name="Cooke P."/>
            <person name="Costello M."/>
            <person name="D'Aco K."/>
            <person name="Daza R."/>
            <person name="De Haan G."/>
            <person name="DeGray S."/>
            <person name="DeMaso C."/>
            <person name="Dhargay N."/>
            <person name="Dooley K."/>
            <person name="Dooley E."/>
            <person name="Doricent M."/>
            <person name="Dorje P."/>
            <person name="Dorjee K."/>
            <person name="Dupes A."/>
            <person name="Elong R."/>
            <person name="Falk J."/>
            <person name="Farina A."/>
            <person name="Faro S."/>
            <person name="Ferguson D."/>
            <person name="Fisher S."/>
            <person name="Foley C.D."/>
            <person name="Franke A."/>
            <person name="Friedrich D."/>
            <person name="Gadbois L."/>
            <person name="Gearin G."/>
            <person name="Gearin C.R."/>
            <person name="Giannoukos G."/>
            <person name="Goode T."/>
            <person name="Graham J."/>
            <person name="Grandbois E."/>
            <person name="Grewal S."/>
            <person name="Gyaltsen K."/>
            <person name="Hafez N."/>
            <person name="Hagos B."/>
            <person name="Hall J."/>
            <person name="Henson C."/>
            <person name="Hollinger A."/>
            <person name="Honan T."/>
            <person name="Huard M.D."/>
            <person name="Hughes L."/>
            <person name="Hurhula B."/>
            <person name="Husby M.E."/>
            <person name="Kamat A."/>
            <person name="Kanga B."/>
            <person name="Kashin S."/>
            <person name="Khazanovich D."/>
            <person name="Kisner P."/>
            <person name="Lance K."/>
            <person name="Lara M."/>
            <person name="Lee W."/>
            <person name="Lennon N."/>
            <person name="Letendre F."/>
            <person name="LeVine R."/>
            <person name="Lipovsky A."/>
            <person name="Liu X."/>
            <person name="Liu J."/>
            <person name="Liu S."/>
            <person name="Lokyitsang T."/>
            <person name="Lokyitsang Y."/>
            <person name="Lubonja R."/>
            <person name="Lui A."/>
            <person name="MacDonald P."/>
            <person name="Magnisalis V."/>
            <person name="Maru K."/>
            <person name="Matthews C."/>
            <person name="McCusker W."/>
            <person name="McDonough S."/>
            <person name="Mehta T."/>
            <person name="Meldrim J."/>
            <person name="Meneus L."/>
            <person name="Mihai O."/>
            <person name="Mihalev A."/>
            <person name="Mihova T."/>
            <person name="Mittelman R."/>
            <person name="Mlenga V."/>
            <person name="Montmayeur A."/>
            <person name="Mulrain L."/>
            <person name="Navidi A."/>
            <person name="Naylor J."/>
            <person name="Negash T."/>
            <person name="Nguyen T."/>
            <person name="Nguyen N."/>
            <person name="Nicol R."/>
            <person name="Norbu C."/>
            <person name="Norbu N."/>
            <person name="Novod N."/>
            <person name="O'Neill B."/>
            <person name="Osman S."/>
            <person name="Markiewicz E."/>
            <person name="Oyono O.L."/>
            <person name="Patti C."/>
            <person name="Phunkhang P."/>
            <person name="Pierre F."/>
            <person name="Priest M."/>
            <person name="Raghuraman S."/>
            <person name="Rege F."/>
            <person name="Reyes R."/>
            <person name="Rise C."/>
            <person name="Rogov P."/>
            <person name="Ross K."/>
            <person name="Ryan E."/>
            <person name="Settipalli S."/>
            <person name="Shea T."/>
            <person name="Sherpa N."/>
            <person name="Shi L."/>
            <person name="Shih D."/>
            <person name="Sparrow T."/>
            <person name="Spaulding J."/>
            <person name="Stalker J."/>
            <person name="Stange-Thomann N."/>
            <person name="Stavropoulos S."/>
            <person name="Stone C."/>
            <person name="Strader C."/>
            <person name="Tesfaye S."/>
            <person name="Thomson T."/>
            <person name="Thoulutsang Y."/>
            <person name="Thoulutsang D."/>
            <person name="Topham K."/>
            <person name="Topping I."/>
            <person name="Tsamla T."/>
            <person name="Vassiliev H."/>
            <person name="Vo A."/>
            <person name="Wangchuk T."/>
            <person name="Wangdi T."/>
            <person name="Weiand M."/>
            <person name="Wilkinson J."/>
            <person name="Wilson A."/>
            <person name="Yadav S."/>
            <person name="Young G."/>
            <person name="Yu Q."/>
            <person name="Zembek L."/>
            <person name="Zhong D."/>
            <person name="Zimmer A."/>
            <person name="Zwirko Z."/>
            <person name="Jaffe D.B."/>
            <person name="Alvarez P."/>
            <person name="Brockman W."/>
            <person name="Butler J."/>
            <person name="Chin C."/>
            <person name="Gnerre S."/>
            <person name="Grabherr M."/>
            <person name="Kleber M."/>
            <person name="Mauceli E."/>
            <person name="MacCallum I."/>
        </authorList>
    </citation>
    <scope>NUCLEOTIDE SEQUENCE [LARGE SCALE GENOMIC DNA]</scope>
    <source>
        <strain evidence="6">Tucson 15010-1051.87</strain>
    </source>
</reference>
<gene>
    <name evidence="5" type="primary">Dvir\GJ10756</name>
    <name evidence="5" type="ORF">Dvir_GJ10756</name>
</gene>
<dbReference type="InterPro" id="IPR048256">
    <property type="entry name" value="Tektin-like"/>
</dbReference>
<comment type="subcellular location">
    <subcellularLocation>
        <location evidence="3">Cytoplasm</location>
        <location evidence="3">Cytoskeleton</location>
        <location evidence="3">Cilium axoneme</location>
    </subcellularLocation>
</comment>
<dbReference type="Proteomes" id="UP000008792">
    <property type="component" value="Unassembled WGS sequence"/>
</dbReference>
<organism evidence="5 6">
    <name type="scientific">Drosophila virilis</name>
    <name type="common">Fruit fly</name>
    <dbReference type="NCBI Taxonomy" id="7244"/>
    <lineage>
        <taxon>Eukaryota</taxon>
        <taxon>Metazoa</taxon>
        <taxon>Ecdysozoa</taxon>
        <taxon>Arthropoda</taxon>
        <taxon>Hexapoda</taxon>
        <taxon>Insecta</taxon>
        <taxon>Pterygota</taxon>
        <taxon>Neoptera</taxon>
        <taxon>Endopterygota</taxon>
        <taxon>Diptera</taxon>
        <taxon>Brachycera</taxon>
        <taxon>Muscomorpha</taxon>
        <taxon>Ephydroidea</taxon>
        <taxon>Drosophilidae</taxon>
        <taxon>Drosophila</taxon>
    </lineage>
</organism>
<protein>
    <recommendedName>
        <fullName evidence="3">Tektin</fullName>
    </recommendedName>
</protein>
<dbReference type="SMR" id="B4LT45"/>
<dbReference type="InParanoid" id="B4LT45"/>
<evidence type="ECO:0000313" key="5">
    <source>
        <dbReference type="EMBL" id="EDW63876.1"/>
    </source>
</evidence>
<comment type="similarity">
    <text evidence="1 3">Belongs to the tektin family.</text>
</comment>
<keyword evidence="6" id="KW-1185">Reference proteome</keyword>
<sequence>MTFHAISTQEKPFLKLAMPDWRARVSSLCNVASAHCADTFDLRYSSSKLRNETRIERRWSRNETNTALDDRILEVTSWREIISKAFERLENEINLLQGAKTAAEQEVDRESRQISVIKDMLSLRDNRTASELTYDKASFEIKNELVLLENNRRLLSELIQKAWEKLLHLEEVRVKVEQECKNKLETIEIDSAQRSLDSNSSKISYKVEAIPRDFRTYSAWLEHTHNIKTSVEDELVDAAAMREALHLCSVKARSILAGQDVCTEASIRIRVFQTQQVISELEWKQMRLGEEMKVAVCEIQTLENEVRDVANDIRLAETRLENRAQRCKTELCRDNAHDLLSQEVEKLREIRRCLQNKLDELRFNWQIISEHAQKISIDLDKKQHTLMNDKQMLVERQHFKNDEAGLKLPSSSPQTDRNIALTCTENITEKN</sequence>
<dbReference type="PhylomeDB" id="B4LT45"/>
<dbReference type="GO" id="GO:0060294">
    <property type="term" value="P:cilium movement involved in cell motility"/>
    <property type="evidence" value="ECO:0007669"/>
    <property type="project" value="UniProtKB-UniRule"/>
</dbReference>
<dbReference type="STRING" id="7244.B4LT45"/>
<dbReference type="HOGENOM" id="CLU_033588_0_0_1"/>
<dbReference type="eggNOG" id="KOG2685">
    <property type="taxonomic scope" value="Eukaryota"/>
</dbReference>
<name>B4LT45_DROVI</name>
<keyword evidence="3" id="KW-0969">Cilium</keyword>
<evidence type="ECO:0000313" key="6">
    <source>
        <dbReference type="Proteomes" id="UP000008792"/>
    </source>
</evidence>
<dbReference type="GO" id="GO:0005930">
    <property type="term" value="C:axoneme"/>
    <property type="evidence" value="ECO:0007669"/>
    <property type="project" value="UniProtKB-SubCell"/>
</dbReference>
<keyword evidence="4" id="KW-0175">Coiled coil</keyword>
<dbReference type="GO" id="GO:0060271">
    <property type="term" value="P:cilium assembly"/>
    <property type="evidence" value="ECO:0007669"/>
    <property type="project" value="UniProtKB-UniRule"/>
</dbReference>
<dbReference type="Pfam" id="PF03148">
    <property type="entry name" value="Tektin"/>
    <property type="match status" value="1"/>
</dbReference>
<evidence type="ECO:0000256" key="3">
    <source>
        <dbReference type="RuleBase" id="RU367040"/>
    </source>
</evidence>
<feature type="coiled-coil region" evidence="4">
    <location>
        <begin position="292"/>
        <end position="364"/>
    </location>
</feature>
<proteinExistence type="inferred from homology"/>
<dbReference type="PANTHER" id="PTHR19960:SF7">
    <property type="entry name" value="TEKTIN"/>
    <property type="match status" value="1"/>
</dbReference>
<keyword evidence="2" id="KW-0963">Cytoplasm</keyword>
<keyword evidence="3" id="KW-0966">Cell projection</keyword>
<feature type="coiled-coil region" evidence="4">
    <location>
        <begin position="79"/>
        <end position="113"/>
    </location>
</feature>
<dbReference type="OrthoDB" id="440745at2759"/>
<dbReference type="KEGG" id="dvi:6627657"/>